<proteinExistence type="predicted"/>
<dbReference type="EMBL" id="CAJVPW010002882">
    <property type="protein sequence ID" value="CAG8514771.1"/>
    <property type="molecule type" value="Genomic_DNA"/>
</dbReference>
<reference evidence="1" key="1">
    <citation type="submission" date="2021-06" db="EMBL/GenBank/DDBJ databases">
        <authorList>
            <person name="Kallberg Y."/>
            <person name="Tangrot J."/>
            <person name="Rosling A."/>
        </authorList>
    </citation>
    <scope>NUCLEOTIDE SEQUENCE</scope>
    <source>
        <strain evidence="1">28 12/20/2015</strain>
    </source>
</reference>
<accession>A0ACA9L8I2</accession>
<evidence type="ECO:0000313" key="2">
    <source>
        <dbReference type="Proteomes" id="UP000789366"/>
    </source>
</evidence>
<comment type="caution">
    <text evidence="1">The sequence shown here is derived from an EMBL/GenBank/DDBJ whole genome shotgun (WGS) entry which is preliminary data.</text>
</comment>
<feature type="non-terminal residue" evidence="1">
    <location>
        <position position="47"/>
    </location>
</feature>
<evidence type="ECO:0000313" key="1">
    <source>
        <dbReference type="EMBL" id="CAG8514771.1"/>
    </source>
</evidence>
<dbReference type="Proteomes" id="UP000789366">
    <property type="component" value="Unassembled WGS sequence"/>
</dbReference>
<keyword evidence="2" id="KW-1185">Reference proteome</keyword>
<sequence>MSSQESGCNCGDSCNCGATCNCGSSQPKTTDTAPKRAFVIRKSNDNA</sequence>
<organism evidence="1 2">
    <name type="scientific">Cetraspora pellucida</name>
    <dbReference type="NCBI Taxonomy" id="1433469"/>
    <lineage>
        <taxon>Eukaryota</taxon>
        <taxon>Fungi</taxon>
        <taxon>Fungi incertae sedis</taxon>
        <taxon>Mucoromycota</taxon>
        <taxon>Glomeromycotina</taxon>
        <taxon>Glomeromycetes</taxon>
        <taxon>Diversisporales</taxon>
        <taxon>Gigasporaceae</taxon>
        <taxon>Cetraspora</taxon>
    </lineage>
</organism>
<name>A0ACA9L8I2_9GLOM</name>
<gene>
    <name evidence="1" type="ORF">SPELUC_LOCUS3644</name>
</gene>
<protein>
    <submittedName>
        <fullName evidence="1">16314_t:CDS:1</fullName>
    </submittedName>
</protein>